<keyword evidence="8" id="KW-0489">Methyltransferase</keyword>
<dbReference type="AlphaFoldDB" id="A0A6A5X1L8"/>
<dbReference type="PANTHER" id="PTHR22602">
    <property type="entry name" value="TRANSFERASE CAF17, MITOCHONDRIAL-RELATED"/>
    <property type="match status" value="1"/>
</dbReference>
<dbReference type="OrthoDB" id="191995at2759"/>
<evidence type="ECO:0000313" key="9">
    <source>
        <dbReference type="Proteomes" id="UP000799779"/>
    </source>
</evidence>
<proteinExistence type="inferred from homology"/>
<dbReference type="GO" id="GO:0008168">
    <property type="term" value="F:methyltransferase activity"/>
    <property type="evidence" value="ECO:0007669"/>
    <property type="project" value="UniProtKB-KW"/>
</dbReference>
<protein>
    <recommendedName>
        <fullName evidence="5">Iron-sulfur cluster assembly factor IBA57 homolog, mitochondrial</fullName>
    </recommendedName>
</protein>
<evidence type="ECO:0000313" key="8">
    <source>
        <dbReference type="EMBL" id="KAF2004206.1"/>
    </source>
</evidence>
<comment type="subcellular location">
    <subcellularLocation>
        <location evidence="1">Mitochondrion matrix</location>
    </subcellularLocation>
</comment>
<accession>A0A6A5X1L8</accession>
<reference evidence="8" key="1">
    <citation type="journal article" date="2020" name="Stud. Mycol.">
        <title>101 Dothideomycetes genomes: a test case for predicting lifestyles and emergence of pathogens.</title>
        <authorList>
            <person name="Haridas S."/>
            <person name="Albert R."/>
            <person name="Binder M."/>
            <person name="Bloem J."/>
            <person name="Labutti K."/>
            <person name="Salamov A."/>
            <person name="Andreopoulos B."/>
            <person name="Baker S."/>
            <person name="Barry K."/>
            <person name="Bills G."/>
            <person name="Bluhm B."/>
            <person name="Cannon C."/>
            <person name="Castanera R."/>
            <person name="Culley D."/>
            <person name="Daum C."/>
            <person name="Ezra D."/>
            <person name="Gonzalez J."/>
            <person name="Henrissat B."/>
            <person name="Kuo A."/>
            <person name="Liang C."/>
            <person name="Lipzen A."/>
            <person name="Lutzoni F."/>
            <person name="Magnuson J."/>
            <person name="Mondo S."/>
            <person name="Nolan M."/>
            <person name="Ohm R."/>
            <person name="Pangilinan J."/>
            <person name="Park H.-J."/>
            <person name="Ramirez L."/>
            <person name="Alfaro M."/>
            <person name="Sun H."/>
            <person name="Tritt A."/>
            <person name="Yoshinaga Y."/>
            <person name="Zwiers L.-H."/>
            <person name="Turgeon B."/>
            <person name="Goodwin S."/>
            <person name="Spatafora J."/>
            <person name="Crous P."/>
            <person name="Grigoriev I."/>
        </authorList>
    </citation>
    <scope>NUCLEOTIDE SEQUENCE</scope>
    <source>
        <strain evidence="8">CBS 123094</strain>
    </source>
</reference>
<dbReference type="InterPro" id="IPR027266">
    <property type="entry name" value="TrmE/GcvT-like"/>
</dbReference>
<organism evidence="8 9">
    <name type="scientific">Amniculicola lignicola CBS 123094</name>
    <dbReference type="NCBI Taxonomy" id="1392246"/>
    <lineage>
        <taxon>Eukaryota</taxon>
        <taxon>Fungi</taxon>
        <taxon>Dikarya</taxon>
        <taxon>Ascomycota</taxon>
        <taxon>Pezizomycotina</taxon>
        <taxon>Dothideomycetes</taxon>
        <taxon>Pleosporomycetidae</taxon>
        <taxon>Pleosporales</taxon>
        <taxon>Amniculicolaceae</taxon>
        <taxon>Amniculicola</taxon>
    </lineage>
</organism>
<keyword evidence="8" id="KW-0808">Transferase</keyword>
<feature type="region of interest" description="Disordered" evidence="6">
    <location>
        <begin position="1"/>
        <end position="41"/>
    </location>
</feature>
<feature type="domain" description="CAF17 C-terminal" evidence="7">
    <location>
        <begin position="260"/>
        <end position="376"/>
    </location>
</feature>
<evidence type="ECO:0000256" key="3">
    <source>
        <dbReference type="ARBA" id="ARBA00023128"/>
    </source>
</evidence>
<keyword evidence="2" id="KW-0809">Transit peptide</keyword>
<dbReference type="Proteomes" id="UP000799779">
    <property type="component" value="Unassembled WGS sequence"/>
</dbReference>
<dbReference type="Gene3D" id="2.40.30.160">
    <property type="match status" value="1"/>
</dbReference>
<keyword evidence="3" id="KW-0496">Mitochondrion</keyword>
<evidence type="ECO:0000256" key="6">
    <source>
        <dbReference type="SAM" id="MobiDB-lite"/>
    </source>
</evidence>
<dbReference type="Gene3D" id="3.30.1360.120">
    <property type="entry name" value="Probable tRNA modification gtpase trme, domain 1"/>
    <property type="match status" value="1"/>
</dbReference>
<dbReference type="EMBL" id="ML977568">
    <property type="protein sequence ID" value="KAF2004206.1"/>
    <property type="molecule type" value="Genomic_DNA"/>
</dbReference>
<keyword evidence="9" id="KW-1185">Reference proteome</keyword>
<dbReference type="GO" id="GO:0032259">
    <property type="term" value="P:methylation"/>
    <property type="evidence" value="ECO:0007669"/>
    <property type="project" value="UniProtKB-KW"/>
</dbReference>
<dbReference type="SUPFAM" id="SSF103025">
    <property type="entry name" value="Folate-binding domain"/>
    <property type="match status" value="1"/>
</dbReference>
<dbReference type="NCBIfam" id="TIGR03317">
    <property type="entry name" value="ygfZ_signature"/>
    <property type="match status" value="1"/>
</dbReference>
<evidence type="ECO:0000256" key="5">
    <source>
        <dbReference type="ARBA" id="ARBA00093637"/>
    </source>
</evidence>
<evidence type="ECO:0000256" key="4">
    <source>
        <dbReference type="ARBA" id="ARBA00093447"/>
    </source>
</evidence>
<evidence type="ECO:0000256" key="2">
    <source>
        <dbReference type="ARBA" id="ARBA00022946"/>
    </source>
</evidence>
<name>A0A6A5X1L8_9PLEO</name>
<evidence type="ECO:0000259" key="7">
    <source>
        <dbReference type="Pfam" id="PF25455"/>
    </source>
</evidence>
<dbReference type="InterPro" id="IPR017703">
    <property type="entry name" value="YgfZ/GCV_T_CS"/>
</dbReference>
<dbReference type="GO" id="GO:0016226">
    <property type="term" value="P:iron-sulfur cluster assembly"/>
    <property type="evidence" value="ECO:0007669"/>
    <property type="project" value="TreeGrafter"/>
</dbReference>
<dbReference type="InterPro" id="IPR045179">
    <property type="entry name" value="YgfZ/GcvT"/>
</dbReference>
<dbReference type="GO" id="GO:0005759">
    <property type="term" value="C:mitochondrial matrix"/>
    <property type="evidence" value="ECO:0007669"/>
    <property type="project" value="UniProtKB-SubCell"/>
</dbReference>
<sequence length="393" mass="43814">MAETRHNIHRSKPSLPGQAPPATPLLPRCLTTTNRSPAPATEGVVQLSHRRLISLSGSDAAKFLQGLITNNVIANNHSNFYSAFLDARGRVLWDVFVWSHPGPANKEWGCYIEVDGADVEILMKHLKKHKLRSKIKIQIVGEEEDLSIWAAWGPDLIQLQEPSMIISLKDPRAHNFGDRYLIRGDAASMEYSGQYPVVDLQQYHLRRYLFGIAEGQKEIQRESALPMECNVDLSEGINFNKGCYVGQELTIRTKHTGVVRKRMLPVQLYHAGDPIPSNTDAVSFDSGWSDAPPETGSDIKQLDDQGSIKKGRATGKFIAGIGNVGLALCRLEMMTSMRISAEGGNWRPGMEFAVQGKDGEVDSQIRVRAVVPEWLKEREQALWEKGRSKSIHQ</sequence>
<dbReference type="InterPro" id="IPR057460">
    <property type="entry name" value="CAF17_C"/>
</dbReference>
<dbReference type="Pfam" id="PF25455">
    <property type="entry name" value="Beta-barrel_CAF17_C"/>
    <property type="match status" value="1"/>
</dbReference>
<evidence type="ECO:0000256" key="1">
    <source>
        <dbReference type="ARBA" id="ARBA00004305"/>
    </source>
</evidence>
<gene>
    <name evidence="8" type="ORF">P154DRAFT_543386</name>
</gene>
<comment type="similarity">
    <text evidence="4">Belongs to the GcvT family. CAF17/IBA57 subfamily.</text>
</comment>
<dbReference type="PANTHER" id="PTHR22602:SF0">
    <property type="entry name" value="TRANSFERASE CAF17, MITOCHONDRIAL-RELATED"/>
    <property type="match status" value="1"/>
</dbReference>